<comment type="caution">
    <text evidence="2">The sequence shown here is derived from an EMBL/GenBank/DDBJ whole genome shotgun (WGS) entry which is preliminary data.</text>
</comment>
<dbReference type="EMBL" id="JAUSZT010000003">
    <property type="protein sequence ID" value="MDQ0996375.1"/>
    <property type="molecule type" value="Genomic_DNA"/>
</dbReference>
<keyword evidence="1" id="KW-1133">Transmembrane helix</keyword>
<name>A0ABU0S6J9_9HYPH</name>
<proteinExistence type="predicted"/>
<evidence type="ECO:0000313" key="3">
    <source>
        <dbReference type="Proteomes" id="UP001237780"/>
    </source>
</evidence>
<protein>
    <submittedName>
        <fullName evidence="2">Disulfide bond formation protein DsbB</fullName>
    </submittedName>
</protein>
<dbReference type="Proteomes" id="UP001237780">
    <property type="component" value="Unassembled WGS sequence"/>
</dbReference>
<reference evidence="2 3" key="1">
    <citation type="submission" date="2023-07" db="EMBL/GenBank/DDBJ databases">
        <title>Comparative genomics of wheat-associated soil bacteria to identify genetic determinants of phenazine resistance.</title>
        <authorList>
            <person name="Mouncey N."/>
        </authorList>
    </citation>
    <scope>NUCLEOTIDE SEQUENCE [LARGE SCALE GENOMIC DNA]</scope>
    <source>
        <strain evidence="2 3">W4I11</strain>
    </source>
</reference>
<accession>A0ABU0S6J9</accession>
<gene>
    <name evidence="2" type="ORF">QFZ34_001557</name>
</gene>
<evidence type="ECO:0000256" key="1">
    <source>
        <dbReference type="SAM" id="Phobius"/>
    </source>
</evidence>
<organism evidence="2 3">
    <name type="scientific">Phyllobacterium ifriqiyense</name>
    <dbReference type="NCBI Taxonomy" id="314238"/>
    <lineage>
        <taxon>Bacteria</taxon>
        <taxon>Pseudomonadati</taxon>
        <taxon>Pseudomonadota</taxon>
        <taxon>Alphaproteobacteria</taxon>
        <taxon>Hyphomicrobiales</taxon>
        <taxon>Phyllobacteriaceae</taxon>
        <taxon>Phyllobacterium</taxon>
    </lineage>
</organism>
<keyword evidence="1" id="KW-0812">Transmembrane</keyword>
<evidence type="ECO:0000313" key="2">
    <source>
        <dbReference type="EMBL" id="MDQ0996375.1"/>
    </source>
</evidence>
<sequence length="99" mass="10532">MCCTLIALCIAMATATRASLKNILARRLRLLAYAIASITVIVGSAFAAEHVRHYFNRAANNERSVLAEILAQPICSGVPANGAKPIQLTDASYKKSSGQ</sequence>
<keyword evidence="1" id="KW-0472">Membrane</keyword>
<keyword evidence="3" id="KW-1185">Reference proteome</keyword>
<feature type="transmembrane region" description="Helical" evidence="1">
    <location>
        <begin position="28"/>
        <end position="48"/>
    </location>
</feature>